<dbReference type="EMBL" id="KF483846">
    <property type="protein sequence ID" value="AHC55170.1"/>
    <property type="molecule type" value="Genomic_DNA"/>
</dbReference>
<sequence>MDILLKEKPLSLRTLCCISFVVNKRENENIPKEILETVKTLRKPAYIPLLAYIDCKKTLSPRVFGEFFISLGKIMGPEQANLDWKKVKMLRKEAQLFQRFVTSFVPTQRERKEMGVFRKRYFAELLLSGFDVSTTRKEVSKFILWTGPELPRVFYFA</sequence>
<accession>V9SEL8</accession>
<evidence type="ECO:0000313" key="2">
    <source>
        <dbReference type="Proteomes" id="UP000232615"/>
    </source>
</evidence>
<reference evidence="1 2" key="1">
    <citation type="journal article" date="2014" name="Arch. Virol.">
        <title>Complete genome sequence of Tunisvirus, a new member of the proposed family Marseilleviridae.</title>
        <authorList>
            <person name="Aherfi S."/>
            <person name="Boughalmi M."/>
            <person name="Pagnier I."/>
            <person name="Fournous G."/>
            <person name="La Scola B."/>
            <person name="Raoult D."/>
            <person name="Colson P."/>
        </authorList>
    </citation>
    <scope>NUCLEOTIDE SEQUENCE [LARGE SCALE GENOMIC DNA]</scope>
    <source>
        <strain evidence="1 2">U484</strain>
    </source>
</reference>
<organism evidence="1 2">
    <name type="scientific">Tunisvirus fontaine2</name>
    <dbReference type="NCBI Taxonomy" id="1421067"/>
    <lineage>
        <taxon>Viruses</taxon>
        <taxon>Varidnaviria</taxon>
        <taxon>Bamfordvirae</taxon>
        <taxon>Nucleocytoviricota</taxon>
        <taxon>Megaviricetes</taxon>
        <taxon>Pimascovirales</taxon>
        <taxon>Pimascovirales incertae sedis</taxon>
        <taxon>Marseilleviridae</taxon>
        <taxon>Losannavirus</taxon>
        <taxon>Losannavirus tunisense</taxon>
    </lineage>
</organism>
<keyword evidence="2" id="KW-1185">Reference proteome</keyword>
<gene>
    <name evidence="1" type="ORF">TNS_ORF452</name>
</gene>
<protein>
    <submittedName>
        <fullName evidence="1">Uncharacterized protein</fullName>
    </submittedName>
</protein>
<dbReference type="Proteomes" id="UP000232615">
    <property type="component" value="Segment"/>
</dbReference>
<proteinExistence type="predicted"/>
<evidence type="ECO:0000313" key="1">
    <source>
        <dbReference type="EMBL" id="AHC55170.1"/>
    </source>
</evidence>
<name>V9SEL8_9VIRU</name>